<feature type="domain" description="AMP-dependent synthetase/ligase" evidence="5">
    <location>
        <begin position="47"/>
        <end position="413"/>
    </location>
</feature>
<evidence type="ECO:0000256" key="4">
    <source>
        <dbReference type="ARBA" id="ARBA00023098"/>
    </source>
</evidence>
<keyword evidence="8" id="KW-1185">Reference proteome</keyword>
<dbReference type="PANTHER" id="PTHR43859:SF4">
    <property type="entry name" value="BUTANOATE--COA LIGASE AAE1-RELATED"/>
    <property type="match status" value="1"/>
</dbReference>
<dbReference type="Proteomes" id="UP000295727">
    <property type="component" value="Plasmid unnamed1"/>
</dbReference>
<evidence type="ECO:0000256" key="3">
    <source>
        <dbReference type="ARBA" id="ARBA00022832"/>
    </source>
</evidence>
<feature type="domain" description="AMP-binding enzyme C-terminal" evidence="6">
    <location>
        <begin position="463"/>
        <end position="545"/>
    </location>
</feature>
<protein>
    <submittedName>
        <fullName evidence="7">Fatty acid--CoA ligase</fullName>
    </submittedName>
</protein>
<keyword evidence="4" id="KW-0443">Lipid metabolism</keyword>
<accession>A0A4P7D9W3</accession>
<keyword evidence="2 7" id="KW-0436">Ligase</keyword>
<keyword evidence="7" id="KW-0614">Plasmid</keyword>
<evidence type="ECO:0000256" key="1">
    <source>
        <dbReference type="ARBA" id="ARBA00006432"/>
    </source>
</evidence>
<dbReference type="AlphaFoldDB" id="A0A4P7D9W3"/>
<proteinExistence type="inferred from homology"/>
<dbReference type="PANTHER" id="PTHR43859">
    <property type="entry name" value="ACYL-ACTIVATING ENZYME"/>
    <property type="match status" value="1"/>
</dbReference>
<organism evidence="7 8">
    <name type="scientific">Paraburkholderia pallida</name>
    <dbReference type="NCBI Taxonomy" id="2547399"/>
    <lineage>
        <taxon>Bacteria</taxon>
        <taxon>Pseudomonadati</taxon>
        <taxon>Pseudomonadota</taxon>
        <taxon>Betaproteobacteria</taxon>
        <taxon>Burkholderiales</taxon>
        <taxon>Burkholderiaceae</taxon>
        <taxon>Paraburkholderia</taxon>
    </lineage>
</organism>
<sequence length="561" mass="61529">MSAPLTPDASGNLIIATPSAYAYPLLIKQLLLNAQSVSADQEISYRGKLRYAFADLRKRIGQLASTLETLGVRHGSTVAVLDWDSHRYLECYFAIPMMGATLFTVNVRTSAQQIAYALNDSRAELVLAHADFLPVLEQIQAELTFVRQVVVLADGNPLPSTTLPFVGEYEALLAPASPDFVFPEFDENTRAAMFYTTGTTGDPKGVCYSHRQIVLHALTIATSFCSPREGQRLHREDVYMPITPMFHVLAWGVPYIAVLLGLRIVLPGRYVPEQLLALQQTERVTFSHCVPTILQMLLDAARREGRKLDGWKIVIGGSALPPALCRAAVEQGIDVFAGYGMSETGPTVALAQFPPGGVPAGQDENIRKRAMTGRPLPMVDLRVVDDDMRDVPRDGVTPGEIVLRAPFLTLGYHNQPEASEALWRGGYLHTQDVAVMTPDGYVQIVDRIKDVIKTGGEWVSSIEIEGLIAELPDVQECAVVGVKDDKWGERPMALVVPMQGSSLDVEAVRRHLLGHADAKRISRYAVPEASRIAFVAEIPKTSVGKIDKKAIRNLIDRQETA</sequence>
<comment type="similarity">
    <text evidence="1">Belongs to the ATP-dependent AMP-binding enzyme family.</text>
</comment>
<name>A0A4P7D9W3_9BURK</name>
<keyword evidence="3" id="KW-0276">Fatty acid metabolism</keyword>
<dbReference type="Pfam" id="PF13193">
    <property type="entry name" value="AMP-binding_C"/>
    <property type="match status" value="1"/>
</dbReference>
<dbReference type="InterPro" id="IPR000873">
    <property type="entry name" value="AMP-dep_synth/lig_dom"/>
</dbReference>
<gene>
    <name evidence="7" type="ORF">E1956_43360</name>
</gene>
<evidence type="ECO:0000313" key="8">
    <source>
        <dbReference type="Proteomes" id="UP000295727"/>
    </source>
</evidence>
<dbReference type="Gene3D" id="3.40.50.12780">
    <property type="entry name" value="N-terminal domain of ligase-like"/>
    <property type="match status" value="1"/>
</dbReference>
<dbReference type="InterPro" id="IPR020845">
    <property type="entry name" value="AMP-binding_CS"/>
</dbReference>
<dbReference type="InterPro" id="IPR045851">
    <property type="entry name" value="AMP-bd_C_sf"/>
</dbReference>
<dbReference type="OrthoDB" id="9766486at2"/>
<dbReference type="KEGG" id="ppai:E1956_43360"/>
<evidence type="ECO:0000256" key="2">
    <source>
        <dbReference type="ARBA" id="ARBA00022598"/>
    </source>
</evidence>
<dbReference type="InterPro" id="IPR025110">
    <property type="entry name" value="AMP-bd_C"/>
</dbReference>
<dbReference type="PROSITE" id="PS00455">
    <property type="entry name" value="AMP_BINDING"/>
    <property type="match status" value="1"/>
</dbReference>
<dbReference type="RefSeq" id="WP_134760019.1">
    <property type="nucleotide sequence ID" value="NZ_CP038152.1"/>
</dbReference>
<dbReference type="CDD" id="cd12119">
    <property type="entry name" value="ttLC_FACS_AlkK_like"/>
    <property type="match status" value="1"/>
</dbReference>
<dbReference type="EMBL" id="CP038152">
    <property type="protein sequence ID" value="QBR04030.1"/>
    <property type="molecule type" value="Genomic_DNA"/>
</dbReference>
<dbReference type="Gene3D" id="3.30.300.30">
    <property type="match status" value="1"/>
</dbReference>
<reference evidence="7 8" key="1">
    <citation type="submission" date="2019-03" db="EMBL/GenBank/DDBJ databases">
        <title>Paraburkholderia sp. 7MH5, isolated from subtropical forest soil.</title>
        <authorList>
            <person name="Gao Z.-H."/>
            <person name="Qiu L.-H."/>
        </authorList>
    </citation>
    <scope>NUCLEOTIDE SEQUENCE [LARGE SCALE GENOMIC DNA]</scope>
    <source>
        <strain evidence="7 8">7MH5</strain>
        <plasmid evidence="7 8">unnamed1</plasmid>
    </source>
</reference>
<dbReference type="InterPro" id="IPR042099">
    <property type="entry name" value="ANL_N_sf"/>
</dbReference>
<geneLocation type="plasmid" evidence="7 8">
    <name>unnamed1</name>
</geneLocation>
<dbReference type="GO" id="GO:0016874">
    <property type="term" value="F:ligase activity"/>
    <property type="evidence" value="ECO:0007669"/>
    <property type="project" value="UniProtKB-KW"/>
</dbReference>
<dbReference type="SUPFAM" id="SSF56801">
    <property type="entry name" value="Acetyl-CoA synthetase-like"/>
    <property type="match status" value="1"/>
</dbReference>
<dbReference type="Pfam" id="PF00501">
    <property type="entry name" value="AMP-binding"/>
    <property type="match status" value="1"/>
</dbReference>
<evidence type="ECO:0000313" key="7">
    <source>
        <dbReference type="EMBL" id="QBR04030.1"/>
    </source>
</evidence>
<evidence type="ECO:0000259" key="5">
    <source>
        <dbReference type="Pfam" id="PF00501"/>
    </source>
</evidence>
<dbReference type="GO" id="GO:0006631">
    <property type="term" value="P:fatty acid metabolic process"/>
    <property type="evidence" value="ECO:0007669"/>
    <property type="project" value="UniProtKB-KW"/>
</dbReference>
<evidence type="ECO:0000259" key="6">
    <source>
        <dbReference type="Pfam" id="PF13193"/>
    </source>
</evidence>
<dbReference type="NCBIfam" id="NF004837">
    <property type="entry name" value="PRK06187.1"/>
    <property type="match status" value="1"/>
</dbReference>